<proteinExistence type="predicted"/>
<dbReference type="Proteomes" id="UP000756387">
    <property type="component" value="Unassembled WGS sequence"/>
</dbReference>
<gene>
    <name evidence="1" type="ORF">IEQ44_10765</name>
</gene>
<evidence type="ECO:0000313" key="2">
    <source>
        <dbReference type="Proteomes" id="UP000756387"/>
    </source>
</evidence>
<accession>A0ABR9RUA9</accession>
<keyword evidence="2" id="KW-1185">Reference proteome</keyword>
<protein>
    <submittedName>
        <fullName evidence="1">Uncharacterized protein</fullName>
    </submittedName>
</protein>
<evidence type="ECO:0000313" key="1">
    <source>
        <dbReference type="EMBL" id="MBE7325137.1"/>
    </source>
</evidence>
<comment type="caution">
    <text evidence="1">The sequence shown here is derived from an EMBL/GenBank/DDBJ whole genome shotgun (WGS) entry which is preliminary data.</text>
</comment>
<organism evidence="1 2">
    <name type="scientific">Nocardioides malaquae</name>
    <dbReference type="NCBI Taxonomy" id="2773426"/>
    <lineage>
        <taxon>Bacteria</taxon>
        <taxon>Bacillati</taxon>
        <taxon>Actinomycetota</taxon>
        <taxon>Actinomycetes</taxon>
        <taxon>Propionibacteriales</taxon>
        <taxon>Nocardioidaceae</taxon>
        <taxon>Nocardioides</taxon>
    </lineage>
</organism>
<dbReference type="EMBL" id="JADCSA010000009">
    <property type="protein sequence ID" value="MBE7325137.1"/>
    <property type="molecule type" value="Genomic_DNA"/>
</dbReference>
<name>A0ABR9RUA9_9ACTN</name>
<sequence length="52" mass="5378">MPWAAPATTAACCWSTAAWADAPGWSGCVRCGTMSPAHLLGLIGAEGQRTRM</sequence>
<reference evidence="1 2" key="1">
    <citation type="submission" date="2020-10" db="EMBL/GenBank/DDBJ databases">
        <title>Nocardioides sp. isolated from sludge.</title>
        <authorList>
            <person name="Zhang X."/>
        </authorList>
    </citation>
    <scope>NUCLEOTIDE SEQUENCE [LARGE SCALE GENOMIC DNA]</scope>
    <source>
        <strain evidence="1 2">Y6</strain>
    </source>
</reference>
<dbReference type="RefSeq" id="WP_193638508.1">
    <property type="nucleotide sequence ID" value="NZ_JADCSA010000009.1"/>
</dbReference>